<dbReference type="KEGG" id="sla:SERLADRAFT_478537"/>
<dbReference type="Proteomes" id="UP000008064">
    <property type="component" value="Unassembled WGS sequence"/>
</dbReference>
<dbReference type="RefSeq" id="XP_007323410.1">
    <property type="nucleotide sequence ID" value="XM_007323348.1"/>
</dbReference>
<accession>F8P9X7</accession>
<dbReference type="AlphaFoldDB" id="F8P9X7"/>
<organism>
    <name type="scientific">Serpula lacrymans var. lacrymans (strain S7.9)</name>
    <name type="common">Dry rot fungus</name>
    <dbReference type="NCBI Taxonomy" id="578457"/>
    <lineage>
        <taxon>Eukaryota</taxon>
        <taxon>Fungi</taxon>
        <taxon>Dikarya</taxon>
        <taxon>Basidiomycota</taxon>
        <taxon>Agaricomycotina</taxon>
        <taxon>Agaricomycetes</taxon>
        <taxon>Agaricomycetidae</taxon>
        <taxon>Boletales</taxon>
        <taxon>Coniophorineae</taxon>
        <taxon>Serpulaceae</taxon>
        <taxon>Serpula</taxon>
    </lineage>
</organism>
<name>F8P9X7_SERL9</name>
<reference evidence="1" key="1">
    <citation type="submission" date="2011-04" db="EMBL/GenBank/DDBJ databases">
        <title>Evolution of plant cell wall degrading machinery underlies the functional diversity of forest fungi.</title>
        <authorList>
            <consortium name="US DOE Joint Genome Institute (JGI-PGF)"/>
            <person name="Eastwood D.C."/>
            <person name="Floudas D."/>
            <person name="Binder M."/>
            <person name="Majcherczyk A."/>
            <person name="Schneider P."/>
            <person name="Aerts A."/>
            <person name="Asiegbu F.O."/>
            <person name="Baker S.E."/>
            <person name="Barry K."/>
            <person name="Bendiksby M."/>
            <person name="Blumentritt M."/>
            <person name="Coutinho P.M."/>
            <person name="Cullen D."/>
            <person name="Cullen D."/>
            <person name="Gathman A."/>
            <person name="Goodell B."/>
            <person name="Henrissat B."/>
            <person name="Ihrmark K."/>
            <person name="Kauserud H."/>
            <person name="Kohler A."/>
            <person name="LaButti K."/>
            <person name="Lapidus A."/>
            <person name="Lavin J.L."/>
            <person name="Lee Y.-H."/>
            <person name="Lindquist E."/>
            <person name="Lilly W."/>
            <person name="Lucas S."/>
            <person name="Morin E."/>
            <person name="Murat C."/>
            <person name="Oguiza J.A."/>
            <person name="Park J."/>
            <person name="Pisabarro A.G."/>
            <person name="Riley R."/>
            <person name="Rosling A."/>
            <person name="Salamov A."/>
            <person name="Schmidt O."/>
            <person name="Schmutz J."/>
            <person name="Skrede I."/>
            <person name="Stenlid J."/>
            <person name="Wiebenga A."/>
            <person name="Xie X."/>
            <person name="Kues U."/>
            <person name="Hibbett D.S."/>
            <person name="Hoffmeister D."/>
            <person name="Hogberg N."/>
            <person name="Martin F."/>
            <person name="Grigoriev I.V."/>
            <person name="Watkinson S.C."/>
        </authorList>
    </citation>
    <scope>NUCLEOTIDE SEQUENCE</scope>
    <source>
        <strain evidence="1">S7.9</strain>
    </source>
</reference>
<protein>
    <submittedName>
        <fullName evidence="1">Uncharacterized protein</fullName>
    </submittedName>
</protein>
<evidence type="ECO:0000313" key="1">
    <source>
        <dbReference type="EMBL" id="EGO19975.1"/>
    </source>
</evidence>
<sequence>MLYNGPINHAEGPSVTFKHPNNVVRLVRYRRSSRWHFQMILVIAWHRTKHSGDERGESCIAISSRVGCKNVLRLMKFSGWSGDQKREHF</sequence>
<dbReference type="HOGENOM" id="CLU_2456142_0_0_1"/>
<dbReference type="EMBL" id="GL945442">
    <property type="protein sequence ID" value="EGO19975.1"/>
    <property type="molecule type" value="Genomic_DNA"/>
</dbReference>
<gene>
    <name evidence="1" type="ORF">SERLADRAFT_478537</name>
</gene>
<dbReference type="GeneID" id="18821189"/>
<proteinExistence type="predicted"/>